<dbReference type="InterPro" id="IPR005119">
    <property type="entry name" value="LysR_subst-bd"/>
</dbReference>
<dbReference type="PANTHER" id="PTHR30126:SF39">
    <property type="entry name" value="HTH-TYPE TRANSCRIPTIONAL REGULATOR CYSL"/>
    <property type="match status" value="1"/>
</dbReference>
<keyword evidence="7" id="KW-1185">Reference proteome</keyword>
<evidence type="ECO:0000259" key="5">
    <source>
        <dbReference type="PROSITE" id="PS50931"/>
    </source>
</evidence>
<dbReference type="PROSITE" id="PS50931">
    <property type="entry name" value="HTH_LYSR"/>
    <property type="match status" value="1"/>
</dbReference>
<accession>A0A1A9HWP4</accession>
<dbReference type="Gene3D" id="1.10.10.10">
    <property type="entry name" value="Winged helix-like DNA-binding domain superfamily/Winged helix DNA-binding domain"/>
    <property type="match status" value="1"/>
</dbReference>
<organism evidence="6 7">
    <name type="scientific">Niabella ginsenosidivorans</name>
    <dbReference type="NCBI Taxonomy" id="1176587"/>
    <lineage>
        <taxon>Bacteria</taxon>
        <taxon>Pseudomonadati</taxon>
        <taxon>Bacteroidota</taxon>
        <taxon>Chitinophagia</taxon>
        <taxon>Chitinophagales</taxon>
        <taxon>Chitinophagaceae</taxon>
        <taxon>Niabella</taxon>
    </lineage>
</organism>
<dbReference type="Pfam" id="PF00126">
    <property type="entry name" value="HTH_1"/>
    <property type="match status" value="1"/>
</dbReference>
<keyword evidence="4" id="KW-0804">Transcription</keyword>
<evidence type="ECO:0000256" key="1">
    <source>
        <dbReference type="ARBA" id="ARBA00009437"/>
    </source>
</evidence>
<evidence type="ECO:0000256" key="2">
    <source>
        <dbReference type="ARBA" id="ARBA00023015"/>
    </source>
</evidence>
<proteinExistence type="inferred from homology"/>
<dbReference type="PANTHER" id="PTHR30126">
    <property type="entry name" value="HTH-TYPE TRANSCRIPTIONAL REGULATOR"/>
    <property type="match status" value="1"/>
</dbReference>
<dbReference type="InterPro" id="IPR000847">
    <property type="entry name" value="LysR_HTH_N"/>
</dbReference>
<dbReference type="RefSeq" id="WP_067751136.1">
    <property type="nucleotide sequence ID" value="NZ_CP015772.1"/>
</dbReference>
<dbReference type="SUPFAM" id="SSF46785">
    <property type="entry name" value="Winged helix' DNA-binding domain"/>
    <property type="match status" value="1"/>
</dbReference>
<feature type="domain" description="HTH lysR-type" evidence="5">
    <location>
        <begin position="1"/>
        <end position="58"/>
    </location>
</feature>
<evidence type="ECO:0000313" key="6">
    <source>
        <dbReference type="EMBL" id="ANH79828.1"/>
    </source>
</evidence>
<dbReference type="GO" id="GO:0000976">
    <property type="term" value="F:transcription cis-regulatory region binding"/>
    <property type="evidence" value="ECO:0007669"/>
    <property type="project" value="TreeGrafter"/>
</dbReference>
<dbReference type="STRING" id="1176587.A8C56_01525"/>
<protein>
    <submittedName>
        <fullName evidence="6">Transcriptional regulator</fullName>
    </submittedName>
</protein>
<dbReference type="FunFam" id="1.10.10.10:FF:000001">
    <property type="entry name" value="LysR family transcriptional regulator"/>
    <property type="match status" value="1"/>
</dbReference>
<dbReference type="InterPro" id="IPR036390">
    <property type="entry name" value="WH_DNA-bd_sf"/>
</dbReference>
<gene>
    <name evidence="6" type="ORF">A8C56_01525</name>
</gene>
<dbReference type="OrthoDB" id="9785745at2"/>
<reference evidence="6 7" key="1">
    <citation type="submission" date="2016-05" db="EMBL/GenBank/DDBJ databases">
        <title>Niabella ginsenosidivorans BS26 whole genome sequencing.</title>
        <authorList>
            <person name="Im W.T."/>
            <person name="Siddiqi M.Z."/>
        </authorList>
    </citation>
    <scope>NUCLEOTIDE SEQUENCE [LARGE SCALE GENOMIC DNA]</scope>
    <source>
        <strain evidence="6 7">BS26</strain>
    </source>
</reference>
<dbReference type="InterPro" id="IPR036388">
    <property type="entry name" value="WH-like_DNA-bd_sf"/>
</dbReference>
<evidence type="ECO:0000313" key="7">
    <source>
        <dbReference type="Proteomes" id="UP000077667"/>
    </source>
</evidence>
<dbReference type="AlphaFoldDB" id="A0A1A9HWP4"/>
<keyword evidence="2" id="KW-0805">Transcription regulation</keyword>
<dbReference type="Gene3D" id="3.40.190.290">
    <property type="match status" value="1"/>
</dbReference>
<dbReference type="Proteomes" id="UP000077667">
    <property type="component" value="Chromosome"/>
</dbReference>
<dbReference type="Pfam" id="PF03466">
    <property type="entry name" value="LysR_substrate"/>
    <property type="match status" value="1"/>
</dbReference>
<dbReference type="GO" id="GO:0003700">
    <property type="term" value="F:DNA-binding transcription factor activity"/>
    <property type="evidence" value="ECO:0007669"/>
    <property type="project" value="InterPro"/>
</dbReference>
<evidence type="ECO:0000256" key="3">
    <source>
        <dbReference type="ARBA" id="ARBA00023125"/>
    </source>
</evidence>
<dbReference type="KEGG" id="nia:A8C56_01525"/>
<dbReference type="SUPFAM" id="SSF53850">
    <property type="entry name" value="Periplasmic binding protein-like II"/>
    <property type="match status" value="1"/>
</dbReference>
<keyword evidence="3" id="KW-0238">DNA-binding</keyword>
<sequence>MEDFRLKVFHSVARNKSFTKAAAELLITQPAVTKQVKNLEELLETRLFERVSNSVVMTQEGELLFRYTNEIFQLYKEFNFELSVLKAKPAGSFTVGASTTIAQYLISPVLGGFQKKFPEIRLNLMSGNTEAIENAVLSKSISLGIVEGKRHHTGLKYAELTSDELVLVTHAKSRYAKEDTIELDELKKMPMVLRERGSGTLEVIEIALQERNISLADLPVIMHLGGTESIKSFLENSHSVAFISMHAIHKEIQYGELKIIHIRGFRIMRHFSFIYLHGQPDKFSTMFMRYTRQHYKER</sequence>
<evidence type="ECO:0000256" key="4">
    <source>
        <dbReference type="ARBA" id="ARBA00023163"/>
    </source>
</evidence>
<comment type="similarity">
    <text evidence="1">Belongs to the LysR transcriptional regulatory family.</text>
</comment>
<dbReference type="PRINTS" id="PR00039">
    <property type="entry name" value="HTHLYSR"/>
</dbReference>
<name>A0A1A9HWP4_9BACT</name>
<dbReference type="EMBL" id="CP015772">
    <property type="protein sequence ID" value="ANH79828.1"/>
    <property type="molecule type" value="Genomic_DNA"/>
</dbReference>